<gene>
    <name evidence="2" type="ORF">CLCR_05171</name>
</gene>
<feature type="chain" id="PRO_5008650940" evidence="1">
    <location>
        <begin position="25"/>
        <end position="187"/>
    </location>
</feature>
<sequence length="187" mass="20231">MHAHKITTAGALALLLGCQLLVAALPVLDYMWTRINTERYFDSTEDCIDNGKNCLWPAISNRVIGSHEQLVPAVRNLAAVYPPDKHALAAVAPTAVAEAPATTTSPYTQHVPETTTTPVPDLWLELQRRDVALEDIPKSDHGAQASGPLEMQPCFSGIGPRCKPGFTVLDRGICICLRKPKPTTKAV</sequence>
<feature type="signal peptide" evidence="1">
    <location>
        <begin position="1"/>
        <end position="24"/>
    </location>
</feature>
<dbReference type="Proteomes" id="UP000094526">
    <property type="component" value="Unassembled WGS sequence"/>
</dbReference>
<evidence type="ECO:0000256" key="1">
    <source>
        <dbReference type="SAM" id="SignalP"/>
    </source>
</evidence>
<proteinExistence type="predicted"/>
<dbReference type="PROSITE" id="PS51257">
    <property type="entry name" value="PROKAR_LIPOPROTEIN"/>
    <property type="match status" value="1"/>
</dbReference>
<dbReference type="VEuPathDB" id="FungiDB:CLCR_05171"/>
<reference evidence="3" key="1">
    <citation type="submission" date="2015-07" db="EMBL/GenBank/DDBJ databases">
        <authorList>
            <person name="Teixeira M.M."/>
            <person name="Souza R.C."/>
            <person name="Almeida L.G."/>
            <person name="Vicente V.A."/>
            <person name="de Hoog S."/>
            <person name="Bocca A.L."/>
            <person name="de Almeida S.R."/>
            <person name="Vasconcelos A.T."/>
            <person name="Felipe M.S."/>
        </authorList>
    </citation>
    <scope>NUCLEOTIDE SEQUENCE [LARGE SCALE GENOMIC DNA]</scope>
    <source>
        <strain evidence="3">KSF</strain>
    </source>
</reference>
<dbReference type="OrthoDB" id="4158736at2759"/>
<keyword evidence="3" id="KW-1185">Reference proteome</keyword>
<dbReference type="EMBL" id="LGRB01000011">
    <property type="protein sequence ID" value="OCT49361.1"/>
    <property type="molecule type" value="Genomic_DNA"/>
</dbReference>
<comment type="caution">
    <text evidence="2">The sequence shown here is derived from an EMBL/GenBank/DDBJ whole genome shotgun (WGS) entry which is preliminary data.</text>
</comment>
<organism evidence="2 3">
    <name type="scientific">Cladophialophora carrionii</name>
    <dbReference type="NCBI Taxonomy" id="86049"/>
    <lineage>
        <taxon>Eukaryota</taxon>
        <taxon>Fungi</taxon>
        <taxon>Dikarya</taxon>
        <taxon>Ascomycota</taxon>
        <taxon>Pezizomycotina</taxon>
        <taxon>Eurotiomycetes</taxon>
        <taxon>Chaetothyriomycetidae</taxon>
        <taxon>Chaetothyriales</taxon>
        <taxon>Herpotrichiellaceae</taxon>
        <taxon>Cladophialophora</taxon>
    </lineage>
</organism>
<evidence type="ECO:0000313" key="2">
    <source>
        <dbReference type="EMBL" id="OCT49361.1"/>
    </source>
</evidence>
<dbReference type="AlphaFoldDB" id="A0A1C1CLM6"/>
<evidence type="ECO:0000313" key="3">
    <source>
        <dbReference type="Proteomes" id="UP000094526"/>
    </source>
</evidence>
<name>A0A1C1CLM6_9EURO</name>
<dbReference type="VEuPathDB" id="FungiDB:G647_03280"/>
<keyword evidence="1" id="KW-0732">Signal</keyword>
<accession>A0A1C1CLM6</accession>
<protein>
    <submittedName>
        <fullName evidence="2">Uncharacterized protein</fullName>
    </submittedName>
</protein>